<reference evidence="2 3" key="1">
    <citation type="submission" date="2019-07" db="EMBL/GenBank/DDBJ databases">
        <title>Lentzea xizangensis sp. nov., isolated from Qinghai-Tibetan Plateau Soils.</title>
        <authorList>
            <person name="Huang J."/>
        </authorList>
    </citation>
    <scope>NUCLEOTIDE SEQUENCE [LARGE SCALE GENOMIC DNA]</scope>
    <source>
        <strain evidence="2 3">FXJ1.1311</strain>
    </source>
</reference>
<evidence type="ECO:0000256" key="1">
    <source>
        <dbReference type="ARBA" id="ARBA00009981"/>
    </source>
</evidence>
<dbReference type="AlphaFoldDB" id="A0A563EFN2"/>
<keyword evidence="3" id="KW-1185">Reference proteome</keyword>
<dbReference type="Proteomes" id="UP000316639">
    <property type="component" value="Unassembled WGS sequence"/>
</dbReference>
<dbReference type="EMBL" id="VOBR01000048">
    <property type="protein sequence ID" value="TWP44796.1"/>
    <property type="molecule type" value="Genomic_DNA"/>
</dbReference>
<evidence type="ECO:0000313" key="3">
    <source>
        <dbReference type="Proteomes" id="UP000316639"/>
    </source>
</evidence>
<dbReference type="RefSeq" id="WP_146360593.1">
    <property type="nucleotide sequence ID" value="NZ_VOBR01000048.1"/>
</dbReference>
<proteinExistence type="inferred from homology"/>
<comment type="similarity">
    <text evidence="1">Belongs to the phD/YefM antitoxin family.</text>
</comment>
<evidence type="ECO:0000313" key="2">
    <source>
        <dbReference type="EMBL" id="TWP44796.1"/>
    </source>
</evidence>
<protein>
    <submittedName>
        <fullName evidence="2">Type II toxin-antitoxin system prevent-host-death family antitoxin</fullName>
    </submittedName>
</protein>
<organism evidence="2 3">
    <name type="scientific">Lentzea tibetensis</name>
    <dbReference type="NCBI Taxonomy" id="2591470"/>
    <lineage>
        <taxon>Bacteria</taxon>
        <taxon>Bacillati</taxon>
        <taxon>Actinomycetota</taxon>
        <taxon>Actinomycetes</taxon>
        <taxon>Pseudonocardiales</taxon>
        <taxon>Pseudonocardiaceae</taxon>
        <taxon>Lentzea</taxon>
    </lineage>
</organism>
<comment type="caution">
    <text evidence="2">The sequence shown here is derived from an EMBL/GenBank/DDBJ whole genome shotgun (WGS) entry which is preliminary data.</text>
</comment>
<dbReference type="OrthoDB" id="557859at2"/>
<dbReference type="NCBIfam" id="TIGR01552">
    <property type="entry name" value="phd_fam"/>
    <property type="match status" value="1"/>
</dbReference>
<name>A0A563EFN2_9PSEU</name>
<gene>
    <name evidence="2" type="ORF">FKR81_40770</name>
</gene>
<sequence>MRSMTESEASRDLHSLLDIVENGESVLVTRDGKPVATCIPVRPVKVPFPQGD</sequence>
<dbReference type="Gene3D" id="3.40.1620.10">
    <property type="entry name" value="YefM-like domain"/>
    <property type="match status" value="1"/>
</dbReference>
<dbReference type="SUPFAM" id="SSF143120">
    <property type="entry name" value="YefM-like"/>
    <property type="match status" value="1"/>
</dbReference>
<accession>A0A563EFN2</accession>
<dbReference type="InterPro" id="IPR036165">
    <property type="entry name" value="YefM-like_sf"/>
</dbReference>